<dbReference type="PANTHER" id="PTHR37841:SF1">
    <property type="entry name" value="DUF3298 DOMAIN-CONTAINING PROTEIN"/>
    <property type="match status" value="1"/>
</dbReference>
<dbReference type="AlphaFoldDB" id="A0A2S6IHF1"/>
<proteinExistence type="predicted"/>
<dbReference type="InterPro" id="IPR032774">
    <property type="entry name" value="WG_beta_rep"/>
</dbReference>
<dbReference type="OrthoDB" id="623514at2"/>
<dbReference type="Proteomes" id="UP000239002">
    <property type="component" value="Unassembled WGS sequence"/>
</dbReference>
<sequence length="409" mass="47040">MTNSLIIFLFCFSGISCLSQDLKSFQEQGVYGYKLGDSVVITPQYNYAKDFYKGNGVVCLNKKVGVIDRKNNIVLPIKYYKVYILNDSLYKVRNEGEYYWDDIYGVVGKNDRLILPLHFKSINLLKDKLLVSKRKFGKINKGRYSVSYNSTQVHGIYDLSGDVILEPEFSSFKKLGQDTLLVGKDSHYALVKTDGSFITDLKYTAFGEYYFNKAKIRVDNLYGFIDKKGFEVIKPQFKLISPFYIKQFTVFWKENGKVGFLNSKGEIIFESDDIGLMYPHLNVAATIKNKKWGLIDLQGKVLIPFEHTTFIREFEGIIGFKKDSKWAVFDSAGKQLTDYRFDSLSVFQNEESPDHSFYKLKSSIYPQSLGFVKESNQYGVIDSNGKFVIPLNDSKQIVFKLLDEIKIKE</sequence>
<protein>
    <submittedName>
        <fullName evidence="1">WG repeat protein</fullName>
    </submittedName>
</protein>
<evidence type="ECO:0000313" key="1">
    <source>
        <dbReference type="EMBL" id="PPK93610.1"/>
    </source>
</evidence>
<evidence type="ECO:0000313" key="2">
    <source>
        <dbReference type="Proteomes" id="UP000239002"/>
    </source>
</evidence>
<comment type="caution">
    <text evidence="1">The sequence shown here is derived from an EMBL/GenBank/DDBJ whole genome shotgun (WGS) entry which is preliminary data.</text>
</comment>
<dbReference type="EMBL" id="PTJE01000006">
    <property type="protein sequence ID" value="PPK93610.1"/>
    <property type="molecule type" value="Genomic_DNA"/>
</dbReference>
<accession>A0A2S6IHF1</accession>
<gene>
    <name evidence="1" type="ORF">LY01_02393</name>
</gene>
<dbReference type="PANTHER" id="PTHR37841">
    <property type="entry name" value="GLR2918 PROTEIN"/>
    <property type="match status" value="1"/>
</dbReference>
<reference evidence="1 2" key="1">
    <citation type="submission" date="2018-02" db="EMBL/GenBank/DDBJ databases">
        <title>Genomic Encyclopedia of Archaeal and Bacterial Type Strains, Phase II (KMG-II): from individual species to whole genera.</title>
        <authorList>
            <person name="Goeker M."/>
        </authorList>
    </citation>
    <scope>NUCLEOTIDE SEQUENCE [LARGE SCALE GENOMIC DNA]</scope>
    <source>
        <strain evidence="1 2">DSM 16809</strain>
    </source>
</reference>
<keyword evidence="2" id="KW-1185">Reference proteome</keyword>
<dbReference type="RefSeq" id="WP_104516067.1">
    <property type="nucleotide sequence ID" value="NZ_MQVW01000024.1"/>
</dbReference>
<organism evidence="1 2">
    <name type="scientific">Nonlabens xylanidelens</name>
    <dbReference type="NCBI Taxonomy" id="191564"/>
    <lineage>
        <taxon>Bacteria</taxon>
        <taxon>Pseudomonadati</taxon>
        <taxon>Bacteroidota</taxon>
        <taxon>Flavobacteriia</taxon>
        <taxon>Flavobacteriales</taxon>
        <taxon>Flavobacteriaceae</taxon>
        <taxon>Nonlabens</taxon>
    </lineage>
</organism>
<name>A0A2S6IHF1_9FLAO</name>
<dbReference type="Pfam" id="PF14903">
    <property type="entry name" value="WG_beta_rep"/>
    <property type="match status" value="5"/>
</dbReference>